<dbReference type="InterPro" id="IPR029060">
    <property type="entry name" value="PIN-like_dom_sf"/>
</dbReference>
<organism evidence="7">
    <name type="scientific">Hyperionvirus sp</name>
    <dbReference type="NCBI Taxonomy" id="2487770"/>
    <lineage>
        <taxon>Viruses</taxon>
        <taxon>Varidnaviria</taxon>
        <taxon>Bamfordvirae</taxon>
        <taxon>Nucleocytoviricota</taxon>
        <taxon>Megaviricetes</taxon>
        <taxon>Imitervirales</taxon>
        <taxon>Mimiviridae</taxon>
        <taxon>Klosneuvirinae</taxon>
    </lineage>
</organism>
<evidence type="ECO:0000256" key="3">
    <source>
        <dbReference type="ARBA" id="ARBA00022839"/>
    </source>
</evidence>
<evidence type="ECO:0000313" key="7">
    <source>
        <dbReference type="EMBL" id="AYV84760.1"/>
    </source>
</evidence>
<evidence type="ECO:0000256" key="2">
    <source>
        <dbReference type="ARBA" id="ARBA00022801"/>
    </source>
</evidence>
<proteinExistence type="inferred from homology"/>
<name>A0A3G5AC26_9VIRU</name>
<dbReference type="Pfam" id="PF17846">
    <property type="entry name" value="XRN_M"/>
    <property type="match status" value="2"/>
</dbReference>
<evidence type="ECO:0000256" key="1">
    <source>
        <dbReference type="ARBA" id="ARBA00022722"/>
    </source>
</evidence>
<feature type="domain" description="Xrn1 N-terminal" evidence="5">
    <location>
        <begin position="1"/>
        <end position="225"/>
    </location>
</feature>
<dbReference type="Gene3D" id="3.40.50.12390">
    <property type="match status" value="2"/>
</dbReference>
<keyword evidence="2" id="KW-0378">Hydrolase</keyword>
<accession>A0A3G5AC26</accession>
<evidence type="ECO:0000259" key="5">
    <source>
        <dbReference type="Pfam" id="PF03159"/>
    </source>
</evidence>
<dbReference type="PANTHER" id="PTHR12341">
    <property type="entry name" value="5'-&gt;3' EXORIBONUCLEASE"/>
    <property type="match status" value="1"/>
</dbReference>
<gene>
    <name evidence="7" type="ORF">Hyperionvirus37_13</name>
</gene>
<dbReference type="GO" id="GO:0000956">
    <property type="term" value="P:nuclear-transcribed mRNA catabolic process"/>
    <property type="evidence" value="ECO:0007669"/>
    <property type="project" value="TreeGrafter"/>
</dbReference>
<feature type="domain" description="Xrn1 helical" evidence="6">
    <location>
        <begin position="396"/>
        <end position="582"/>
    </location>
</feature>
<keyword evidence="1" id="KW-0540">Nuclease</keyword>
<feature type="domain" description="Xrn1 helical" evidence="6">
    <location>
        <begin position="281"/>
        <end position="363"/>
    </location>
</feature>
<dbReference type="InterPro" id="IPR041412">
    <property type="entry name" value="Xrn1_helical"/>
</dbReference>
<dbReference type="Gene3D" id="1.25.40.1050">
    <property type="match status" value="1"/>
</dbReference>
<dbReference type="InterPro" id="IPR027073">
    <property type="entry name" value="5_3_exoribonuclease"/>
</dbReference>
<keyword evidence="3 7" id="KW-0269">Exonuclease</keyword>
<dbReference type="GO" id="GO:0004534">
    <property type="term" value="F:5'-3' RNA exonuclease activity"/>
    <property type="evidence" value="ECO:0007669"/>
    <property type="project" value="TreeGrafter"/>
</dbReference>
<dbReference type="InterPro" id="IPR004859">
    <property type="entry name" value="Xrn1_N"/>
</dbReference>
<dbReference type="Pfam" id="PF03159">
    <property type="entry name" value="XRN_N"/>
    <property type="match status" value="1"/>
</dbReference>
<evidence type="ECO:0000256" key="4">
    <source>
        <dbReference type="ARBA" id="ARBA00038299"/>
    </source>
</evidence>
<dbReference type="EMBL" id="MK072419">
    <property type="protein sequence ID" value="AYV84760.1"/>
    <property type="molecule type" value="Genomic_DNA"/>
</dbReference>
<dbReference type="PANTHER" id="PTHR12341:SF7">
    <property type="entry name" value="5'-3' EXORIBONUCLEASE 1"/>
    <property type="match status" value="1"/>
</dbReference>
<comment type="similarity">
    <text evidence="4">Belongs to the 5'-3' exonuclease family.</text>
</comment>
<evidence type="ECO:0000259" key="6">
    <source>
        <dbReference type="Pfam" id="PF17846"/>
    </source>
</evidence>
<protein>
    <submittedName>
        <fullName evidence="7">XRN 5'-3' exonuclease</fullName>
    </submittedName>
</protein>
<dbReference type="GO" id="GO:0003723">
    <property type="term" value="F:RNA binding"/>
    <property type="evidence" value="ECO:0007669"/>
    <property type="project" value="TreeGrafter"/>
</dbReference>
<dbReference type="CDD" id="cd18673">
    <property type="entry name" value="PIN_XRN1-2-like"/>
    <property type="match status" value="1"/>
</dbReference>
<sequence length="584" mass="69351">MGVPGFVSWLRDYFKDIMIYKALPTKADVLYIDGNCLIHPKCFEILDNCPKIELHEKLEGLMFRRITKFIDYLVDYVGPRKECYFAVDGVAPLAKINQQRKRRFRALDDADMKDDLKRKYKIPVGTKWSNTVITPGTDFMERLHKYLLKYFKMKATNCKLGIKYRYSSYHTSGEGEHKILKDIRHLVKESRCTDDDLYVIYGLDADLFFLSMASMKKNIYLLREEFHFVQGKAVKRELFDPIDDVAEEMRYVSVDVTKECYDKRILEMIMQKNEDGTPIKIKEYWDDFVFICYFLGNDFLPHLPSIDIHKEGLNIVIDCYTDIMIELNQKLIIPGTKTKINNIFLLHLLRKLSDMEEVYFTEMLPEFNHKRQKRKCFLQDDYSRELWNIENMRFYVEDTIQLGTGTKDDWKFRYYSHYFGVAEHYQELVDSMAKLYIEGLAWVTRYYFEECPSYTWQYPYTHAPFMSDIYKYLSENNLDINTIKFDLNKPLTPCVQLLSVLPPACSNLIPKKYAPLVTNAKSPILDLYPTKVPLDMINKDMYYMCVPMLPYLDVNRILEAVKHIKLTEEDKLRNTELEDFFFTK</sequence>
<reference evidence="7" key="1">
    <citation type="submission" date="2018-10" db="EMBL/GenBank/DDBJ databases">
        <title>Hidden diversity of soil giant viruses.</title>
        <authorList>
            <person name="Schulz F."/>
            <person name="Alteio L."/>
            <person name="Goudeau D."/>
            <person name="Ryan E.M."/>
            <person name="Malmstrom R.R."/>
            <person name="Blanchard J."/>
            <person name="Woyke T."/>
        </authorList>
    </citation>
    <scope>NUCLEOTIDE SEQUENCE</scope>
    <source>
        <strain evidence="7">HYV1</strain>
    </source>
</reference>
<dbReference type="GO" id="GO:0016075">
    <property type="term" value="P:rRNA catabolic process"/>
    <property type="evidence" value="ECO:0007669"/>
    <property type="project" value="TreeGrafter"/>
</dbReference>
<dbReference type="SUPFAM" id="SSF88723">
    <property type="entry name" value="PIN domain-like"/>
    <property type="match status" value="1"/>
</dbReference>